<organism evidence="2 3">
    <name type="scientific">Melopsittacus undulatus</name>
    <name type="common">Budgerigar</name>
    <name type="synonym">Psittacus undulatus</name>
    <dbReference type="NCBI Taxonomy" id="13146"/>
    <lineage>
        <taxon>Eukaryota</taxon>
        <taxon>Metazoa</taxon>
        <taxon>Chordata</taxon>
        <taxon>Craniata</taxon>
        <taxon>Vertebrata</taxon>
        <taxon>Euteleostomi</taxon>
        <taxon>Archelosauria</taxon>
        <taxon>Archosauria</taxon>
        <taxon>Dinosauria</taxon>
        <taxon>Saurischia</taxon>
        <taxon>Theropoda</taxon>
        <taxon>Coelurosauria</taxon>
        <taxon>Aves</taxon>
        <taxon>Neognathae</taxon>
        <taxon>Neoaves</taxon>
        <taxon>Telluraves</taxon>
        <taxon>Australaves</taxon>
        <taxon>Psittaciformes</taxon>
        <taxon>Psittaculidae</taxon>
        <taxon>Melopsittacus</taxon>
    </lineage>
</organism>
<reference evidence="2" key="3">
    <citation type="submission" date="2025-09" db="UniProtKB">
        <authorList>
            <consortium name="Ensembl"/>
        </authorList>
    </citation>
    <scope>IDENTIFICATION</scope>
</reference>
<dbReference type="InterPro" id="IPR001909">
    <property type="entry name" value="KRAB"/>
</dbReference>
<protein>
    <submittedName>
        <fullName evidence="2">Uncharacterized protein</fullName>
    </submittedName>
</protein>
<feature type="region of interest" description="Disordered" evidence="1">
    <location>
        <begin position="137"/>
        <end position="170"/>
    </location>
</feature>
<dbReference type="SUPFAM" id="SSF109640">
    <property type="entry name" value="KRAB domain (Kruppel-associated box)"/>
    <property type="match status" value="1"/>
</dbReference>
<dbReference type="Pfam" id="PF01352">
    <property type="entry name" value="KRAB"/>
    <property type="match status" value="1"/>
</dbReference>
<reference evidence="2" key="1">
    <citation type="submission" date="2020-03" db="EMBL/GenBank/DDBJ databases">
        <title>Melopsittacus undulatus (budgerigar) genome, bMelUnd1, maternal haplotype with Z.</title>
        <authorList>
            <person name="Gedman G."/>
            <person name="Mountcastle J."/>
            <person name="Haase B."/>
            <person name="Formenti G."/>
            <person name="Wright T."/>
            <person name="Apodaca J."/>
            <person name="Pelan S."/>
            <person name="Chow W."/>
            <person name="Rhie A."/>
            <person name="Howe K."/>
            <person name="Fedrigo O."/>
            <person name="Jarvis E.D."/>
        </authorList>
    </citation>
    <scope>NUCLEOTIDE SEQUENCE [LARGE SCALE GENOMIC DNA]</scope>
</reference>
<dbReference type="AlphaFoldDB" id="A0A8V5GBN9"/>
<reference evidence="2" key="2">
    <citation type="submission" date="2025-08" db="UniProtKB">
        <authorList>
            <consortium name="Ensembl"/>
        </authorList>
    </citation>
    <scope>IDENTIFICATION</scope>
</reference>
<accession>A0A8V5GBN9</accession>
<dbReference type="InterPro" id="IPR050169">
    <property type="entry name" value="Krueppel_C2H2_ZnF"/>
</dbReference>
<name>A0A8V5GBN9_MELUD</name>
<dbReference type="InterPro" id="IPR036051">
    <property type="entry name" value="KRAB_dom_sf"/>
</dbReference>
<gene>
    <name evidence="2" type="primary">LOC115945638</name>
</gene>
<keyword evidence="3" id="KW-1185">Reference proteome</keyword>
<evidence type="ECO:0000313" key="3">
    <source>
        <dbReference type="Proteomes" id="UP000694405"/>
    </source>
</evidence>
<proteinExistence type="predicted"/>
<dbReference type="Gene3D" id="6.10.140.140">
    <property type="match status" value="1"/>
</dbReference>
<dbReference type="Ensembl" id="ENSMUNT00000030824.1">
    <property type="protein sequence ID" value="ENSMUNP00000027441.1"/>
    <property type="gene ID" value="ENSMUNG00000021806.1"/>
</dbReference>
<feature type="region of interest" description="Disordered" evidence="1">
    <location>
        <begin position="1"/>
        <end position="30"/>
    </location>
</feature>
<dbReference type="PANTHER" id="PTHR23232:SF163">
    <property type="entry name" value="ZINC FINGER PROTEIN 589"/>
    <property type="match status" value="1"/>
</dbReference>
<evidence type="ECO:0000256" key="1">
    <source>
        <dbReference type="SAM" id="MobiDB-lite"/>
    </source>
</evidence>
<dbReference type="SMART" id="SM00349">
    <property type="entry name" value="KRAB"/>
    <property type="match status" value="1"/>
</dbReference>
<feature type="compositionally biased region" description="Polar residues" evidence="1">
    <location>
        <begin position="161"/>
        <end position="170"/>
    </location>
</feature>
<dbReference type="PROSITE" id="PS50805">
    <property type="entry name" value="KRAB"/>
    <property type="match status" value="1"/>
</dbReference>
<feature type="region of interest" description="Disordered" evidence="1">
    <location>
        <begin position="490"/>
        <end position="513"/>
    </location>
</feature>
<dbReference type="PANTHER" id="PTHR23232">
    <property type="entry name" value="KRAB DOMAIN C2H2 ZINC FINGER"/>
    <property type="match status" value="1"/>
</dbReference>
<dbReference type="GO" id="GO:0006355">
    <property type="term" value="P:regulation of DNA-templated transcription"/>
    <property type="evidence" value="ECO:0007669"/>
    <property type="project" value="InterPro"/>
</dbReference>
<sequence>MRPTSGSQRAGVGDSPCGAQRGAGPPLQALHTPAMAGWTQEPLTFEDIAVYMSRTEWDAITAGQRELYCSVMMDNYGLLTSLGYTGPKPDILYRMERGEEPWVCSPQSPPRWKGPDCLSPGCAEAMRLLKAPPWGWWPGADAPEERAQSPCQEPQPDRRQTPTSTCSDGGQSLQCNLQPGTLLNKLRCLMDHSNVEVANREVAPARSENYAQTVVWPKQEETAENKHGVTANLAQGRELTLNSWMEQQNHESYPQEHLYVDPKEEYQRSTSESFCPSGEAPFLLGPRELCAKDVKEAIWKDHCYCRVSMIQIWHRGSWPCPPTDHSYCQLQVPGITVLKDHAYCLPQRSCFRARVGNMARLGGKAWVVLRRLAAQRAQIRRIIRKAKQIMWRCNSQISRRLRVPRRASSTGSTVPAVADGKVESVPLVARCESLGSPAECEDMLPLSESRISSQEALCTPVASPAPLPVPPPSEAAAVVSSEVLHPEVSAHSTEEPICSSDVNQSTKEQDPAHSKRILIQATYKTWTLTVDNTHGSVCYKMQLNSYSWHVPTWPSVIRIDS</sequence>
<dbReference type="CDD" id="cd07765">
    <property type="entry name" value="KRAB_A-box"/>
    <property type="match status" value="1"/>
</dbReference>
<dbReference type="Proteomes" id="UP000694405">
    <property type="component" value="Chromosome 1"/>
</dbReference>
<evidence type="ECO:0000313" key="2">
    <source>
        <dbReference type="Ensembl" id="ENSMUNP00000027441.1"/>
    </source>
</evidence>